<dbReference type="Ensembl" id="ENSPCLT00000028819.1">
    <property type="protein sequence ID" value="ENSPCLP00000020825.1"/>
    <property type="gene ID" value="ENSPCLG00000018237.1"/>
</dbReference>
<dbReference type="PANTHER" id="PTHR11937">
    <property type="entry name" value="ACTIN"/>
    <property type="match status" value="1"/>
</dbReference>
<evidence type="ECO:0000313" key="2">
    <source>
        <dbReference type="Ensembl" id="ENSPCLP00000020825.1"/>
    </source>
</evidence>
<proteinExistence type="inferred from homology"/>
<name>A0A669QM88_PHACC</name>
<sequence length="552" mass="60729">MELFSFCVCNHKAAALVTLYHEGCPQTLVSGQAALQETTEQALEHTTTPPQNTHTGVSWRWASSSFCLPHSCQKVADTFRCHAWYSPLLRQLSLADVTVPSSMSQFGRFCPSPLRGIHCPALFPRQCSEMERPQEGGKGLSQDRDSLQTESYSAIFMLHECHPDDLELGSVGSFSCSTVNYSSSQGLSMGPIVIDMGTRSCRAGFSGYHSPSAEVSTLVGHRMGSEETRAGVIIGEEALLYPDIKTTEVMHNGFIINWEAAESLWKYLLEHELRVNPEDHALLLTEPLFSPTSSRENMAEVAFEVLGTPGLFVAPQLVLSAYAHGKISALVLDMGHEATRVVPVLEGRSMACSSKQTDVAGRCLTWYLSTLLEDMGHVLREGMTHMVEGIKRACCYIADDFQSECLLPPSSHTMDISLPNGMTLTLSKERFQCPEALFNPPPSWGDSFVSIQETVQNSVAQLPEEITPTMCANIVLCGGSSLFKGLQKRLCSELLGHLPSSTTMKVGGSELRRHASWTGGSILASLCNFQSCWIRRNEYYEIGPRIVHQKCF</sequence>
<organism evidence="2 3">
    <name type="scientific">Phasianus colchicus</name>
    <name type="common">Common pheasant</name>
    <dbReference type="NCBI Taxonomy" id="9054"/>
    <lineage>
        <taxon>Eukaryota</taxon>
        <taxon>Metazoa</taxon>
        <taxon>Chordata</taxon>
        <taxon>Craniata</taxon>
        <taxon>Vertebrata</taxon>
        <taxon>Euteleostomi</taxon>
        <taxon>Archelosauria</taxon>
        <taxon>Archosauria</taxon>
        <taxon>Dinosauria</taxon>
        <taxon>Saurischia</taxon>
        <taxon>Theropoda</taxon>
        <taxon>Coelurosauria</taxon>
        <taxon>Aves</taxon>
        <taxon>Neognathae</taxon>
        <taxon>Galloanserae</taxon>
        <taxon>Galliformes</taxon>
        <taxon>Phasianidae</taxon>
        <taxon>Phasianinae</taxon>
        <taxon>Phasianus</taxon>
    </lineage>
</organism>
<evidence type="ECO:0000313" key="3">
    <source>
        <dbReference type="Proteomes" id="UP000472261"/>
    </source>
</evidence>
<dbReference type="OMA" id="HATERMD"/>
<dbReference type="SMART" id="SM00268">
    <property type="entry name" value="ACTIN"/>
    <property type="match status" value="1"/>
</dbReference>
<dbReference type="SUPFAM" id="SSF53067">
    <property type="entry name" value="Actin-like ATPase domain"/>
    <property type="match status" value="2"/>
</dbReference>
<reference evidence="2" key="2">
    <citation type="submission" date="2025-09" db="UniProtKB">
        <authorList>
            <consortium name="Ensembl"/>
        </authorList>
    </citation>
    <scope>IDENTIFICATION</scope>
</reference>
<protein>
    <submittedName>
        <fullName evidence="2">Actin like 9</fullName>
    </submittedName>
</protein>
<accession>A0A669QM88</accession>
<dbReference type="AlphaFoldDB" id="A0A669QM88"/>
<keyword evidence="3" id="KW-1185">Reference proteome</keyword>
<dbReference type="InterPro" id="IPR004000">
    <property type="entry name" value="Actin"/>
</dbReference>
<dbReference type="InterPro" id="IPR043129">
    <property type="entry name" value="ATPase_NBD"/>
</dbReference>
<dbReference type="Proteomes" id="UP000472261">
    <property type="component" value="Unplaced"/>
</dbReference>
<comment type="similarity">
    <text evidence="1">Belongs to the actin family.</text>
</comment>
<reference evidence="2" key="1">
    <citation type="submission" date="2025-08" db="UniProtKB">
        <authorList>
            <consortium name="Ensembl"/>
        </authorList>
    </citation>
    <scope>IDENTIFICATION</scope>
</reference>
<evidence type="ECO:0000256" key="1">
    <source>
        <dbReference type="RuleBase" id="RU000487"/>
    </source>
</evidence>
<dbReference type="PRINTS" id="PR00190">
    <property type="entry name" value="ACTIN"/>
</dbReference>
<dbReference type="Pfam" id="PF00022">
    <property type="entry name" value="Actin"/>
    <property type="match status" value="1"/>
</dbReference>
<dbReference type="Gene3D" id="3.90.640.10">
    <property type="entry name" value="Actin, Chain A, domain 4"/>
    <property type="match status" value="1"/>
</dbReference>
<dbReference type="Gene3D" id="3.30.420.40">
    <property type="match status" value="2"/>
</dbReference>